<proteinExistence type="predicted"/>
<dbReference type="EMBL" id="JAOVZQ010000001">
    <property type="protein sequence ID" value="MCY0095711.1"/>
    <property type="molecule type" value="Genomic_DNA"/>
</dbReference>
<dbReference type="RefSeq" id="WP_267613585.1">
    <property type="nucleotide sequence ID" value="NZ_JAOVZQ010000001.1"/>
</dbReference>
<comment type="caution">
    <text evidence="1">The sequence shown here is derived from an EMBL/GenBank/DDBJ whole genome shotgun (WGS) entry which is preliminary data.</text>
</comment>
<sequence length="47" mass="5386">MRHHHIEMRVDAVLEHGDLVIGAATRLALHQIMHAALDIGFHRRVLK</sequence>
<gene>
    <name evidence="1" type="ORF">OEG82_17035</name>
</gene>
<evidence type="ECO:0000313" key="1">
    <source>
        <dbReference type="EMBL" id="MCY0095711.1"/>
    </source>
</evidence>
<dbReference type="Proteomes" id="UP001081283">
    <property type="component" value="Unassembled WGS sequence"/>
</dbReference>
<name>A0ABT3YII9_9HYPH</name>
<protein>
    <submittedName>
        <fullName evidence="1">Uncharacterized protein</fullName>
    </submittedName>
</protein>
<organism evidence="1 2">
    <name type="scientific">Hoeflea ulvae</name>
    <dbReference type="NCBI Taxonomy" id="2983764"/>
    <lineage>
        <taxon>Bacteria</taxon>
        <taxon>Pseudomonadati</taxon>
        <taxon>Pseudomonadota</taxon>
        <taxon>Alphaproteobacteria</taxon>
        <taxon>Hyphomicrobiales</taxon>
        <taxon>Rhizobiaceae</taxon>
        <taxon>Hoeflea</taxon>
    </lineage>
</organism>
<evidence type="ECO:0000313" key="2">
    <source>
        <dbReference type="Proteomes" id="UP001081283"/>
    </source>
</evidence>
<keyword evidence="2" id="KW-1185">Reference proteome</keyword>
<reference evidence="1" key="1">
    <citation type="submission" date="2022-10" db="EMBL/GenBank/DDBJ databases">
        <title>Hoeflea sp. J2-29, isolated from marine algae.</title>
        <authorList>
            <person name="Kristyanto S."/>
            <person name="Kim J.M."/>
            <person name="Jeon C.O."/>
        </authorList>
    </citation>
    <scope>NUCLEOTIDE SEQUENCE</scope>
    <source>
        <strain evidence="1">J2-29</strain>
    </source>
</reference>
<accession>A0ABT3YII9</accession>